<keyword evidence="1" id="KW-1133">Transmembrane helix</keyword>
<dbReference type="AlphaFoldDB" id="B2TNS2"/>
<dbReference type="EMBL" id="CP001056">
    <property type="protein sequence ID" value="ACD24541.1"/>
    <property type="molecule type" value="Genomic_DNA"/>
</dbReference>
<reference evidence="2" key="1">
    <citation type="submission" date="2009-06" db="EMBL/GenBank/DDBJ databases">
        <authorList>
            <consortium name="US DOE Joint Genome Institute (JGI-PGF)"/>
            <person name="Lucas S."/>
            <person name="Copeland A."/>
            <person name="Lapidus A."/>
            <person name="Glavina del Rio T."/>
            <person name="Dalin E."/>
            <person name="Tice H."/>
            <person name="Bruce D."/>
            <person name="Goodwin L."/>
            <person name="Pitluck S."/>
            <person name="Kyrpides N."/>
            <person name="Mavromatis K."/>
            <person name="Ivanova N."/>
            <person name="Saunders E."/>
            <person name="Brettin T."/>
            <person name="Detter J.C."/>
            <person name="Han C."/>
            <person name="Larimer F."/>
            <person name="Land M."/>
            <person name="Hauser L."/>
            <person name="Markowitz V."/>
            <person name="Cheng J.-F."/>
            <person name="Hugenholtz P."/>
            <person name="Woyke T."/>
            <person name="Wu D."/>
            <person name="Gronow S."/>
            <person name="Klenk H.-P."/>
            <person name="Eisen J.A."/>
        </authorList>
    </citation>
    <scope>NUCLEOTIDE SEQUENCE</scope>
    <source>
        <strain evidence="2">Eklund 17B</strain>
    </source>
</reference>
<dbReference type="KEGG" id="cbk:CLL_A2691"/>
<protein>
    <submittedName>
        <fullName evidence="2">Uncharacterized protein</fullName>
    </submittedName>
</protein>
<keyword evidence="1" id="KW-0812">Transmembrane</keyword>
<name>B2TNS2_CLOBB</name>
<accession>U4PB32</accession>
<gene>
    <name evidence="2" type="ordered locus">CLL_A2691</name>
</gene>
<dbReference type="HOGENOM" id="CLU_2205409_0_0_9"/>
<evidence type="ECO:0000313" key="2">
    <source>
        <dbReference type="EMBL" id="ACD24541.1"/>
    </source>
</evidence>
<organism evidence="2">
    <name type="scientific">Clostridium botulinum (strain Eklund 17B / Type B)</name>
    <dbReference type="NCBI Taxonomy" id="935198"/>
    <lineage>
        <taxon>Bacteria</taxon>
        <taxon>Bacillati</taxon>
        <taxon>Bacillota</taxon>
        <taxon>Clostridia</taxon>
        <taxon>Eubacteriales</taxon>
        <taxon>Clostridiaceae</taxon>
        <taxon>Clostridium</taxon>
    </lineage>
</organism>
<accession>B2TNS2</accession>
<proteinExistence type="predicted"/>
<dbReference type="PATRIC" id="fig|935198.13.peg.2650"/>
<feature type="transmembrane region" description="Helical" evidence="1">
    <location>
        <begin position="67"/>
        <end position="88"/>
    </location>
</feature>
<sequence length="107" mass="12079">MESVLKIIKYIIIKILNILVGIPLAFALTLLVLSICLVDLLLLSLPVFLICDIVFQDIAVTVIQNSLGLKFVVTILGTIMGYCLQKLLKIYVPKWFNILNMYLNKIL</sequence>
<evidence type="ECO:0000256" key="1">
    <source>
        <dbReference type="SAM" id="Phobius"/>
    </source>
</evidence>
<reference evidence="2" key="2">
    <citation type="submission" date="2009-08" db="EMBL/GenBank/DDBJ databases">
        <authorList>
            <person name="Shrivastava S."/>
            <person name="Brinkac L.M."/>
            <person name="Dodson R.J."/>
            <person name="Harkins D.M."/>
            <person name="Durkin A.S."/>
            <person name="Sutton G."/>
        </authorList>
    </citation>
    <scope>NUCLEOTIDE SEQUENCE</scope>
    <source>
        <strain evidence="2">Eklund 17B</strain>
    </source>
</reference>
<keyword evidence="1" id="KW-0472">Membrane</keyword>